<comment type="caution">
    <text evidence="2">The sequence shown here is derived from an EMBL/GenBank/DDBJ whole genome shotgun (WGS) entry which is preliminary data.</text>
</comment>
<gene>
    <name evidence="2" type="ORF">LCGC14_0002090</name>
</gene>
<keyword evidence="1" id="KW-0812">Transmembrane</keyword>
<protein>
    <recommendedName>
        <fullName evidence="3">General secretion pathway GspH domain-containing protein</fullName>
    </recommendedName>
</protein>
<sequence length="185" mass="19369">MALSNASPRSHSVGFSIIELVIVVLLIGIVSAVAMARILRSDTYNPIIARDQLVSIARSAQQKAIGRTDVSLQIQPIGNNLQFRIEDDTGVVESIDVDLAEVIPSGDTNQLASCSVVGGASVISLSTPMVIYYNKLGDLLEGGVVGSPGYPQEVTSGARVCINNDPVMSVCLSAAGYAYVGDCIE</sequence>
<dbReference type="EMBL" id="LAZR01000001">
    <property type="protein sequence ID" value="KKO12200.1"/>
    <property type="molecule type" value="Genomic_DNA"/>
</dbReference>
<name>A0A0F9W765_9ZZZZ</name>
<evidence type="ECO:0008006" key="3">
    <source>
        <dbReference type="Google" id="ProtNLM"/>
    </source>
</evidence>
<keyword evidence="1" id="KW-0472">Membrane</keyword>
<feature type="transmembrane region" description="Helical" evidence="1">
    <location>
        <begin position="12"/>
        <end position="36"/>
    </location>
</feature>
<keyword evidence="1" id="KW-1133">Transmembrane helix</keyword>
<dbReference type="InterPro" id="IPR045584">
    <property type="entry name" value="Pilin-like"/>
</dbReference>
<proteinExistence type="predicted"/>
<organism evidence="2">
    <name type="scientific">marine sediment metagenome</name>
    <dbReference type="NCBI Taxonomy" id="412755"/>
    <lineage>
        <taxon>unclassified sequences</taxon>
        <taxon>metagenomes</taxon>
        <taxon>ecological metagenomes</taxon>
    </lineage>
</organism>
<dbReference type="AlphaFoldDB" id="A0A0F9W765"/>
<reference evidence="2" key="1">
    <citation type="journal article" date="2015" name="Nature">
        <title>Complex archaea that bridge the gap between prokaryotes and eukaryotes.</title>
        <authorList>
            <person name="Spang A."/>
            <person name="Saw J.H."/>
            <person name="Jorgensen S.L."/>
            <person name="Zaremba-Niedzwiedzka K."/>
            <person name="Martijn J."/>
            <person name="Lind A.E."/>
            <person name="van Eijk R."/>
            <person name="Schleper C."/>
            <person name="Guy L."/>
            <person name="Ettema T.J."/>
        </authorList>
    </citation>
    <scope>NUCLEOTIDE SEQUENCE</scope>
</reference>
<accession>A0A0F9W765</accession>
<dbReference type="SUPFAM" id="SSF54523">
    <property type="entry name" value="Pili subunits"/>
    <property type="match status" value="1"/>
</dbReference>
<evidence type="ECO:0000313" key="2">
    <source>
        <dbReference type="EMBL" id="KKO12200.1"/>
    </source>
</evidence>
<evidence type="ECO:0000256" key="1">
    <source>
        <dbReference type="SAM" id="Phobius"/>
    </source>
</evidence>